<evidence type="ECO:0000313" key="10">
    <source>
        <dbReference type="EMBL" id="HJA01887.1"/>
    </source>
</evidence>
<reference evidence="10" key="1">
    <citation type="journal article" date="2021" name="PeerJ">
        <title>Extensive microbial diversity within the chicken gut microbiome revealed by metagenomics and culture.</title>
        <authorList>
            <person name="Gilroy R."/>
            <person name="Ravi A."/>
            <person name="Getino M."/>
            <person name="Pursley I."/>
            <person name="Horton D.L."/>
            <person name="Alikhan N.F."/>
            <person name="Baker D."/>
            <person name="Gharbi K."/>
            <person name="Hall N."/>
            <person name="Watson M."/>
            <person name="Adriaenssens E.M."/>
            <person name="Foster-Nyarko E."/>
            <person name="Jarju S."/>
            <person name="Secka A."/>
            <person name="Antonio M."/>
            <person name="Oren A."/>
            <person name="Chaudhuri R.R."/>
            <person name="La Ragione R."/>
            <person name="Hildebrand F."/>
            <person name="Pallen M.J."/>
        </authorList>
    </citation>
    <scope>NUCLEOTIDE SEQUENCE</scope>
    <source>
        <strain evidence="10">CHK156-179</strain>
    </source>
</reference>
<evidence type="ECO:0000259" key="9">
    <source>
        <dbReference type="Pfam" id="PF17763"/>
    </source>
</evidence>
<evidence type="ECO:0000256" key="1">
    <source>
        <dbReference type="ARBA" id="ARBA00010518"/>
    </source>
</evidence>
<accession>A0A9D2H0U3</accession>
<gene>
    <name evidence="10" type="ORF">H9797_00705</name>
</gene>
<evidence type="ECO:0000313" key="11">
    <source>
        <dbReference type="Proteomes" id="UP000824221"/>
    </source>
</evidence>
<feature type="binding site" evidence="5">
    <location>
        <begin position="93"/>
        <end position="94"/>
    </location>
    <ligand>
        <name>substrate</name>
    </ligand>
</feature>
<dbReference type="CDD" id="cd08963">
    <property type="entry name" value="L-asparaginase_I"/>
    <property type="match status" value="1"/>
</dbReference>
<evidence type="ECO:0000256" key="6">
    <source>
        <dbReference type="PROSITE-ProRule" id="PRU10099"/>
    </source>
</evidence>
<dbReference type="SMART" id="SM00870">
    <property type="entry name" value="Asparaginase"/>
    <property type="match status" value="1"/>
</dbReference>
<evidence type="ECO:0000256" key="2">
    <source>
        <dbReference type="ARBA" id="ARBA00012920"/>
    </source>
</evidence>
<evidence type="ECO:0000256" key="3">
    <source>
        <dbReference type="ARBA" id="ARBA00049366"/>
    </source>
</evidence>
<dbReference type="PROSITE" id="PS51732">
    <property type="entry name" value="ASN_GLN_ASE_3"/>
    <property type="match status" value="1"/>
</dbReference>
<name>A0A9D2H0U3_9FIRM</name>
<dbReference type="InterPro" id="IPR040919">
    <property type="entry name" value="Asparaginase_C"/>
</dbReference>
<evidence type="ECO:0000259" key="8">
    <source>
        <dbReference type="Pfam" id="PF00710"/>
    </source>
</evidence>
<proteinExistence type="inferred from homology"/>
<dbReference type="PIRSF" id="PIRSF001220">
    <property type="entry name" value="L-ASNase_gatD"/>
    <property type="match status" value="1"/>
</dbReference>
<dbReference type="Gene3D" id="3.40.50.40">
    <property type="match status" value="1"/>
</dbReference>
<dbReference type="SUPFAM" id="SSF53774">
    <property type="entry name" value="Glutaminase/Asparaginase"/>
    <property type="match status" value="1"/>
</dbReference>
<dbReference type="InterPro" id="IPR037152">
    <property type="entry name" value="L-asparaginase_N_sf"/>
</dbReference>
<dbReference type="InterPro" id="IPR027473">
    <property type="entry name" value="L-asparaginase_C"/>
</dbReference>
<dbReference type="PRINTS" id="PR00139">
    <property type="entry name" value="ASNGLNASE"/>
</dbReference>
<feature type="domain" description="L-asparaginase N-terminal" evidence="8">
    <location>
        <begin position="11"/>
        <end position="192"/>
    </location>
</feature>
<evidence type="ECO:0000256" key="5">
    <source>
        <dbReference type="PIRSR" id="PIRSR001220-2"/>
    </source>
</evidence>
<dbReference type="EC" id="3.5.1.1" evidence="2"/>
<dbReference type="FunFam" id="3.40.50.1170:FF:000001">
    <property type="entry name" value="L-asparaginase 2"/>
    <property type="match status" value="1"/>
</dbReference>
<dbReference type="SFLD" id="SFLDS00057">
    <property type="entry name" value="Glutaminase/Asparaginase"/>
    <property type="match status" value="1"/>
</dbReference>
<evidence type="ECO:0000256" key="4">
    <source>
        <dbReference type="PIRSR" id="PIRSR001220-1"/>
    </source>
</evidence>
<feature type="active site" evidence="7">
    <location>
        <position position="93"/>
    </location>
</feature>
<feature type="binding site" evidence="5">
    <location>
        <position position="62"/>
    </location>
    <ligand>
        <name>substrate</name>
    </ligand>
</feature>
<dbReference type="InterPro" id="IPR041725">
    <property type="entry name" value="L-asparaginase_I"/>
</dbReference>
<dbReference type="InterPro" id="IPR036152">
    <property type="entry name" value="Asp/glu_Ase-like_sf"/>
</dbReference>
<dbReference type="PROSITE" id="PS00917">
    <property type="entry name" value="ASN_GLN_ASE_2"/>
    <property type="match status" value="1"/>
</dbReference>
<dbReference type="EMBL" id="DXAJ01000016">
    <property type="protein sequence ID" value="HJA01887.1"/>
    <property type="molecule type" value="Genomic_DNA"/>
</dbReference>
<dbReference type="Proteomes" id="UP000824221">
    <property type="component" value="Unassembled WGS sequence"/>
</dbReference>
<dbReference type="GO" id="GO:0004067">
    <property type="term" value="F:asparaginase activity"/>
    <property type="evidence" value="ECO:0007669"/>
    <property type="project" value="UniProtKB-UniRule"/>
</dbReference>
<reference evidence="10" key="2">
    <citation type="submission" date="2021-04" db="EMBL/GenBank/DDBJ databases">
        <authorList>
            <person name="Gilroy R."/>
        </authorList>
    </citation>
    <scope>NUCLEOTIDE SEQUENCE</scope>
    <source>
        <strain evidence="10">CHK156-179</strain>
    </source>
</reference>
<comment type="similarity">
    <text evidence="1">Belongs to the asparaginase 1 family.</text>
</comment>
<dbReference type="PROSITE" id="PS00144">
    <property type="entry name" value="ASN_GLN_ASE_1"/>
    <property type="match status" value="1"/>
</dbReference>
<protein>
    <recommendedName>
        <fullName evidence="2">asparaginase</fullName>
        <ecNumber evidence="2">3.5.1.1</ecNumber>
    </recommendedName>
</protein>
<dbReference type="InterPro" id="IPR020827">
    <property type="entry name" value="Asparaginase/glutaminase_AS1"/>
</dbReference>
<dbReference type="PANTHER" id="PTHR11707:SF28">
    <property type="entry name" value="60 KDA LYSOPHOSPHOLIPASE"/>
    <property type="match status" value="1"/>
</dbReference>
<dbReference type="GO" id="GO:0006520">
    <property type="term" value="P:amino acid metabolic process"/>
    <property type="evidence" value="ECO:0007669"/>
    <property type="project" value="InterPro"/>
</dbReference>
<dbReference type="InterPro" id="IPR027474">
    <property type="entry name" value="L-asparaginase_N"/>
</dbReference>
<feature type="domain" description="Asparaginase/glutaminase C-terminal" evidence="9">
    <location>
        <begin position="212"/>
        <end position="329"/>
    </location>
</feature>
<dbReference type="InterPro" id="IPR027475">
    <property type="entry name" value="Asparaginase/glutaminase_AS2"/>
</dbReference>
<dbReference type="InterPro" id="IPR006034">
    <property type="entry name" value="Asparaginase/glutaminase-like"/>
</dbReference>
<feature type="active site" evidence="6">
    <location>
        <position position="20"/>
    </location>
</feature>
<dbReference type="Pfam" id="PF17763">
    <property type="entry name" value="Asparaginase_C"/>
    <property type="match status" value="1"/>
</dbReference>
<dbReference type="AlphaFoldDB" id="A0A9D2H0U3"/>
<comment type="caution">
    <text evidence="10">The sequence shown here is derived from an EMBL/GenBank/DDBJ whole genome shotgun (WGS) entry which is preliminary data.</text>
</comment>
<dbReference type="PIRSF" id="PIRSF500176">
    <property type="entry name" value="L_ASNase"/>
    <property type="match status" value="1"/>
</dbReference>
<dbReference type="PANTHER" id="PTHR11707">
    <property type="entry name" value="L-ASPARAGINASE"/>
    <property type="match status" value="1"/>
</dbReference>
<sequence>MNMLFSRPKKKILMIATGGTIASKPTGSGLAPALTSEELLECVPEIAEFCSVETVQPFNLDSTDVYFPHWLKIAAIVEEHYRAFDGFVVTHGTDTMAYTAAALSYLIEGSRKPVVLTGSQKSAYLRDTDARRNLVDAFRFCADDGAYGVRIVFDGNVILGTRARKTRTRSYNAFTSVDFPSVAVMRDGEPFYYLRGEKPRGMPVFLHALNERIFVLKMTPGLDPAIFSYLEDRCDGLILETFGSGGLPNYKEDAYFEAVKRFAAAGRLVVIATQVEREGSALASYAVGRRLLGCENVIEARCMTLEAAYAKLSAALAGGRRGKTAEQFFRTPVEYDIF</sequence>
<comment type="catalytic activity">
    <reaction evidence="3">
        <text>L-asparagine + H2O = L-aspartate + NH4(+)</text>
        <dbReference type="Rhea" id="RHEA:21016"/>
        <dbReference type="ChEBI" id="CHEBI:15377"/>
        <dbReference type="ChEBI" id="CHEBI:28938"/>
        <dbReference type="ChEBI" id="CHEBI:29991"/>
        <dbReference type="ChEBI" id="CHEBI:58048"/>
        <dbReference type="EC" id="3.5.1.1"/>
    </reaction>
</comment>
<dbReference type="Gene3D" id="3.40.50.1170">
    <property type="entry name" value="L-asparaginase, N-terminal domain"/>
    <property type="match status" value="1"/>
</dbReference>
<evidence type="ECO:0000256" key="7">
    <source>
        <dbReference type="PROSITE-ProRule" id="PRU10100"/>
    </source>
</evidence>
<organism evidence="10 11">
    <name type="scientific">Candidatus Gallimonas gallistercoris</name>
    <dbReference type="NCBI Taxonomy" id="2838602"/>
    <lineage>
        <taxon>Bacteria</taxon>
        <taxon>Bacillati</taxon>
        <taxon>Bacillota</taxon>
        <taxon>Clostridia</taxon>
        <taxon>Candidatus Gallimonas</taxon>
    </lineage>
</organism>
<dbReference type="Pfam" id="PF00710">
    <property type="entry name" value="Asparaginase"/>
    <property type="match status" value="1"/>
</dbReference>
<feature type="active site" description="O-isoaspartyl threonine intermediate" evidence="4">
    <location>
        <position position="20"/>
    </location>
</feature>